<gene>
    <name evidence="1" type="ORF">NCTC8297_02178</name>
</gene>
<evidence type="ECO:0000313" key="2">
    <source>
        <dbReference type="Proteomes" id="UP000254741"/>
    </source>
</evidence>
<evidence type="ECO:0000313" key="1">
    <source>
        <dbReference type="EMBL" id="SUG46939.1"/>
    </source>
</evidence>
<sequence length="191" mass="20867">MPRPVGNKEYVLIDMSFMQDDSVQKVVNVNNRSFQTINPADLPLIGHSSSTSTLNDLLDHAEDRSFQSASSEYRGASSRSSSTLTLNDTLDSAENRLFQPINSDSLGLITRNSSTLTLNDLLDAMGTKATVSETAVNQYGDCLIKIPDDRIPAVNDEITYTETRDTCVTIPEEILSPREADASDVCLEIGC</sequence>
<proteinExistence type="predicted"/>
<reference evidence="1 2" key="1">
    <citation type="submission" date="2018-06" db="EMBL/GenBank/DDBJ databases">
        <authorList>
            <consortium name="Pathogen Informatics"/>
            <person name="Doyle S."/>
        </authorList>
    </citation>
    <scope>NUCLEOTIDE SEQUENCE [LARGE SCALE GENOMIC DNA]</scope>
    <source>
        <strain evidence="1 2">NCTC8297</strain>
    </source>
</reference>
<accession>A0A379TBQ8</accession>
<dbReference type="Proteomes" id="UP000254741">
    <property type="component" value="Unassembled WGS sequence"/>
</dbReference>
<name>A0A379TBQ8_SALER</name>
<dbReference type="EMBL" id="UGXG01000002">
    <property type="protein sequence ID" value="SUG46939.1"/>
    <property type="molecule type" value="Genomic_DNA"/>
</dbReference>
<organism evidence="1 2">
    <name type="scientific">Salmonella enterica subsp. arizonae</name>
    <dbReference type="NCBI Taxonomy" id="59203"/>
    <lineage>
        <taxon>Bacteria</taxon>
        <taxon>Pseudomonadati</taxon>
        <taxon>Pseudomonadota</taxon>
        <taxon>Gammaproteobacteria</taxon>
        <taxon>Enterobacterales</taxon>
        <taxon>Enterobacteriaceae</taxon>
        <taxon>Salmonella</taxon>
    </lineage>
</organism>
<dbReference type="AlphaFoldDB" id="A0A379TBQ8"/>
<protein>
    <submittedName>
        <fullName evidence="1">Uncharacterized protein</fullName>
    </submittedName>
</protein>